<gene>
    <name evidence="5" type="ORF">UFOPK3547_00483</name>
</gene>
<dbReference type="NCBIfam" id="NF001126">
    <property type="entry name" value="PRK00139.1-4"/>
    <property type="match status" value="1"/>
</dbReference>
<dbReference type="GO" id="GO:0005737">
    <property type="term" value="C:cytoplasm"/>
    <property type="evidence" value="ECO:0007669"/>
    <property type="project" value="InterPro"/>
</dbReference>
<dbReference type="HAMAP" id="MF_00208">
    <property type="entry name" value="MurE"/>
    <property type="match status" value="1"/>
</dbReference>
<dbReference type="Gene3D" id="3.40.1190.10">
    <property type="entry name" value="Mur-like, catalytic domain"/>
    <property type="match status" value="1"/>
</dbReference>
<dbReference type="SUPFAM" id="SSF53244">
    <property type="entry name" value="MurD-like peptide ligases, peptide-binding domain"/>
    <property type="match status" value="1"/>
</dbReference>
<dbReference type="SUPFAM" id="SSF53623">
    <property type="entry name" value="MurD-like peptide ligases, catalytic domain"/>
    <property type="match status" value="1"/>
</dbReference>
<dbReference type="Pfam" id="PF01225">
    <property type="entry name" value="Mur_ligase"/>
    <property type="match status" value="1"/>
</dbReference>
<evidence type="ECO:0000256" key="1">
    <source>
        <dbReference type="ARBA" id="ARBA00005898"/>
    </source>
</evidence>
<dbReference type="InterPro" id="IPR036565">
    <property type="entry name" value="Mur-like_cat_sf"/>
</dbReference>
<dbReference type="InterPro" id="IPR013221">
    <property type="entry name" value="Mur_ligase_cen"/>
</dbReference>
<evidence type="ECO:0000259" key="3">
    <source>
        <dbReference type="Pfam" id="PF02875"/>
    </source>
</evidence>
<dbReference type="PANTHER" id="PTHR23135">
    <property type="entry name" value="MUR LIGASE FAMILY MEMBER"/>
    <property type="match status" value="1"/>
</dbReference>
<dbReference type="NCBIfam" id="NF001124">
    <property type="entry name" value="PRK00139.1-2"/>
    <property type="match status" value="1"/>
</dbReference>
<feature type="domain" description="Mur ligase N-terminal catalytic" evidence="2">
    <location>
        <begin position="19"/>
        <end position="77"/>
    </location>
</feature>
<dbReference type="GO" id="GO:0005524">
    <property type="term" value="F:ATP binding"/>
    <property type="evidence" value="ECO:0007669"/>
    <property type="project" value="InterPro"/>
</dbReference>
<dbReference type="GO" id="GO:0016881">
    <property type="term" value="F:acid-amino acid ligase activity"/>
    <property type="evidence" value="ECO:0007669"/>
    <property type="project" value="InterPro"/>
</dbReference>
<dbReference type="Gene3D" id="3.40.1390.10">
    <property type="entry name" value="MurE/MurF, N-terminal domain"/>
    <property type="match status" value="1"/>
</dbReference>
<name>A0A6J5ZGM4_9ZZZZ</name>
<evidence type="ECO:0000259" key="4">
    <source>
        <dbReference type="Pfam" id="PF08245"/>
    </source>
</evidence>
<protein>
    <submittedName>
        <fullName evidence="5">Unannotated protein</fullName>
    </submittedName>
</protein>
<sequence length="475" mass="50394">MRLHELFDGLNQIVEDPEIVSLQLDSRAVTAGTMFCCVPGYERDGHDFAGDAIESGASALLTERPLGLGVPEIVVGNVREAMAPAAARLYGNPTAKLKMVGITGTNGKTTTAYLTRALLEGGGMRTGLLGSVHEIIGGHAKKSLRTTPEAVDLQQSFAEMVAAGDVACAMEVSSHAIRLHRVDAIDWNVKVFTNLTHEHLDFHGDMEDYFDAKASLFRSGGGAAIINVDDPFGRRLAEELGSATTVGVDSADADLRAEVVATDSRSTLFRVDGVEMRVPLPGPFNLLNAVCAVAAARQLGVDYEQMEQGLEHAEVAPGRFQPIDCDQEFAVIVDYAHTPDALDNALRTARGLADGRVILVFGAGGDRDASRRPLMGASAGAGADLVFLTSDNPRSEDPASIIEQIGSGFGEGGARMEVVIDRSQAIEEALREATAGDLVLIAGRGHERWQEIAGGEMIPFDDAAVAREALTRMTS</sequence>
<accession>A0A6J5ZGM4</accession>
<dbReference type="NCBIfam" id="TIGR01085">
    <property type="entry name" value="murE"/>
    <property type="match status" value="1"/>
</dbReference>
<feature type="domain" description="Mur ligase central" evidence="4">
    <location>
        <begin position="102"/>
        <end position="296"/>
    </location>
</feature>
<dbReference type="InterPro" id="IPR004101">
    <property type="entry name" value="Mur_ligase_C"/>
</dbReference>
<dbReference type="Pfam" id="PF08245">
    <property type="entry name" value="Mur_ligase_M"/>
    <property type="match status" value="1"/>
</dbReference>
<reference evidence="5" key="1">
    <citation type="submission" date="2020-05" db="EMBL/GenBank/DDBJ databases">
        <authorList>
            <person name="Chiriac C."/>
            <person name="Salcher M."/>
            <person name="Ghai R."/>
            <person name="Kavagutti S V."/>
        </authorList>
    </citation>
    <scope>NUCLEOTIDE SEQUENCE</scope>
</reference>
<dbReference type="AlphaFoldDB" id="A0A6J5ZGM4"/>
<dbReference type="InterPro" id="IPR000713">
    <property type="entry name" value="Mur_ligase_N"/>
</dbReference>
<dbReference type="InterPro" id="IPR035911">
    <property type="entry name" value="MurE/MurF_N"/>
</dbReference>
<evidence type="ECO:0000313" key="5">
    <source>
        <dbReference type="EMBL" id="CAB4339889.1"/>
    </source>
</evidence>
<feature type="domain" description="Mur ligase C-terminal" evidence="3">
    <location>
        <begin position="318"/>
        <end position="445"/>
    </location>
</feature>
<dbReference type="Gene3D" id="3.90.190.20">
    <property type="entry name" value="Mur ligase, C-terminal domain"/>
    <property type="match status" value="1"/>
</dbReference>
<dbReference type="PANTHER" id="PTHR23135:SF4">
    <property type="entry name" value="UDP-N-ACETYLMURAMOYL-L-ALANYL-D-GLUTAMATE--2,6-DIAMINOPIMELATE LIGASE MURE HOMOLOG, CHLOROPLASTIC"/>
    <property type="match status" value="1"/>
</dbReference>
<proteinExistence type="inferred from homology"/>
<dbReference type="InterPro" id="IPR036615">
    <property type="entry name" value="Mur_ligase_C_dom_sf"/>
</dbReference>
<comment type="similarity">
    <text evidence="1">Belongs to the MurCDEF family. MurE subfamily.</text>
</comment>
<organism evidence="5">
    <name type="scientific">freshwater metagenome</name>
    <dbReference type="NCBI Taxonomy" id="449393"/>
    <lineage>
        <taxon>unclassified sequences</taxon>
        <taxon>metagenomes</taxon>
        <taxon>ecological metagenomes</taxon>
    </lineage>
</organism>
<dbReference type="GO" id="GO:0008360">
    <property type="term" value="P:regulation of cell shape"/>
    <property type="evidence" value="ECO:0007669"/>
    <property type="project" value="InterPro"/>
</dbReference>
<dbReference type="Pfam" id="PF02875">
    <property type="entry name" value="Mur_ligase_C"/>
    <property type="match status" value="1"/>
</dbReference>
<dbReference type="GO" id="GO:0051301">
    <property type="term" value="P:cell division"/>
    <property type="evidence" value="ECO:0007669"/>
    <property type="project" value="InterPro"/>
</dbReference>
<evidence type="ECO:0000259" key="2">
    <source>
        <dbReference type="Pfam" id="PF01225"/>
    </source>
</evidence>
<dbReference type="SUPFAM" id="SSF63418">
    <property type="entry name" value="MurE/MurF N-terminal domain"/>
    <property type="match status" value="1"/>
</dbReference>
<dbReference type="EMBL" id="CAESAN010000028">
    <property type="protein sequence ID" value="CAB4339889.1"/>
    <property type="molecule type" value="Genomic_DNA"/>
</dbReference>
<dbReference type="InterPro" id="IPR005761">
    <property type="entry name" value="UDP-N-AcMur-Glu-dNH2Pim_ligase"/>
</dbReference>